<dbReference type="OrthoDB" id="5597713at2759"/>
<dbReference type="PANTHER" id="PTHR24260">
    <property type="match status" value="1"/>
</dbReference>
<dbReference type="SUPFAM" id="SSF50494">
    <property type="entry name" value="Trypsin-like serine proteases"/>
    <property type="match status" value="1"/>
</dbReference>
<dbReference type="InterPro" id="IPR001254">
    <property type="entry name" value="Trypsin_dom"/>
</dbReference>
<feature type="domain" description="Peptidase S1" evidence="1">
    <location>
        <begin position="1"/>
        <end position="166"/>
    </location>
</feature>
<dbReference type="InterPro" id="IPR051333">
    <property type="entry name" value="CLIP_Serine_Protease"/>
</dbReference>
<name>A0A7R8YPQ9_HERIL</name>
<dbReference type="EMBL" id="LR899010">
    <property type="protein sequence ID" value="CAD7080596.1"/>
    <property type="molecule type" value="Genomic_DNA"/>
</dbReference>
<keyword evidence="3" id="KW-1185">Reference proteome</keyword>
<evidence type="ECO:0000313" key="3">
    <source>
        <dbReference type="Proteomes" id="UP000594454"/>
    </source>
</evidence>
<dbReference type="AlphaFoldDB" id="A0A7R8YPQ9"/>
<accession>A0A7R8YPQ9</accession>
<dbReference type="InterPro" id="IPR009003">
    <property type="entry name" value="Peptidase_S1_PA"/>
</dbReference>
<evidence type="ECO:0000259" key="1">
    <source>
        <dbReference type="PROSITE" id="PS50240"/>
    </source>
</evidence>
<dbReference type="Proteomes" id="UP000594454">
    <property type="component" value="Chromosome 2"/>
</dbReference>
<dbReference type="InterPro" id="IPR043504">
    <property type="entry name" value="Peptidase_S1_PA_chymotrypsin"/>
</dbReference>
<dbReference type="InParanoid" id="A0A7R8YPQ9"/>
<dbReference type="PANTHER" id="PTHR24260:SF136">
    <property type="entry name" value="GH08193P-RELATED"/>
    <property type="match status" value="1"/>
</dbReference>
<evidence type="ECO:0000313" key="2">
    <source>
        <dbReference type="EMBL" id="CAD7080596.1"/>
    </source>
</evidence>
<dbReference type="PROSITE" id="PS50240">
    <property type="entry name" value="TRYPSIN_DOM"/>
    <property type="match status" value="1"/>
</dbReference>
<dbReference type="SMART" id="SM00020">
    <property type="entry name" value="Tryp_SPc"/>
    <property type="match status" value="1"/>
</dbReference>
<proteinExistence type="predicted"/>
<reference evidence="2 3" key="1">
    <citation type="submission" date="2020-11" db="EMBL/GenBank/DDBJ databases">
        <authorList>
            <person name="Wallbank WR R."/>
            <person name="Pardo Diaz C."/>
            <person name="Kozak K."/>
            <person name="Martin S."/>
            <person name="Jiggins C."/>
            <person name="Moest M."/>
            <person name="Warren A I."/>
            <person name="Generalovic N T."/>
            <person name="Byers J.R.P. K."/>
            <person name="Montejo-Kovacevich G."/>
            <person name="Yen C E."/>
        </authorList>
    </citation>
    <scope>NUCLEOTIDE SEQUENCE [LARGE SCALE GENOMIC DNA]</scope>
</reference>
<dbReference type="Pfam" id="PF00089">
    <property type="entry name" value="Trypsin"/>
    <property type="match status" value="1"/>
</dbReference>
<dbReference type="Gene3D" id="2.40.10.10">
    <property type="entry name" value="Trypsin-like serine proteases"/>
    <property type="match status" value="1"/>
</dbReference>
<protein>
    <recommendedName>
        <fullName evidence="1">Peptidase S1 domain-containing protein</fullName>
    </recommendedName>
</protein>
<gene>
    <name evidence="2" type="ORF">HERILL_LOCUS3742</name>
</gene>
<sequence length="175" mass="19796">MFHRRYLWDNRDSFSVSVPESAVTRYPTGYDDIALIKLPIYLVFTDEIKPIKLGGKPFNDLVVMAGFNDYSSKDLTYGMFALASKNVCKRDYGSEFDEYLQLCTLGWRNNNQAPCTHDEGGGLVTGWPTQPRLIGVLSRSTSCKEAAPAVFTDVNKYLDWMISVTGNDLLIEWDN</sequence>
<dbReference type="GO" id="GO:0006508">
    <property type="term" value="P:proteolysis"/>
    <property type="evidence" value="ECO:0007669"/>
    <property type="project" value="InterPro"/>
</dbReference>
<dbReference type="GO" id="GO:0004252">
    <property type="term" value="F:serine-type endopeptidase activity"/>
    <property type="evidence" value="ECO:0007669"/>
    <property type="project" value="InterPro"/>
</dbReference>
<organism evidence="2 3">
    <name type="scientific">Hermetia illucens</name>
    <name type="common">Black soldier fly</name>
    <dbReference type="NCBI Taxonomy" id="343691"/>
    <lineage>
        <taxon>Eukaryota</taxon>
        <taxon>Metazoa</taxon>
        <taxon>Ecdysozoa</taxon>
        <taxon>Arthropoda</taxon>
        <taxon>Hexapoda</taxon>
        <taxon>Insecta</taxon>
        <taxon>Pterygota</taxon>
        <taxon>Neoptera</taxon>
        <taxon>Endopterygota</taxon>
        <taxon>Diptera</taxon>
        <taxon>Brachycera</taxon>
        <taxon>Stratiomyomorpha</taxon>
        <taxon>Stratiomyidae</taxon>
        <taxon>Hermetiinae</taxon>
        <taxon>Hermetia</taxon>
    </lineage>
</organism>